<dbReference type="PANTHER" id="PTHR43806">
    <property type="entry name" value="PEPTIDASE S8"/>
    <property type="match status" value="1"/>
</dbReference>
<keyword evidence="9" id="KW-1185">Reference proteome</keyword>
<feature type="chain" id="PRO_5021233283" description="Peptidase S8/S53 domain-containing protein" evidence="6">
    <location>
        <begin position="21"/>
        <end position="429"/>
    </location>
</feature>
<evidence type="ECO:0000313" key="8">
    <source>
        <dbReference type="EMBL" id="TPN87696.1"/>
    </source>
</evidence>
<reference evidence="8 9" key="1">
    <citation type="submission" date="2019-06" db="EMBL/GenBank/DDBJ databases">
        <authorList>
            <person name="Meng X."/>
        </authorList>
    </citation>
    <scope>NUCLEOTIDE SEQUENCE [LARGE SCALE GENOMIC DNA]</scope>
    <source>
        <strain evidence="8 9">M625</strain>
    </source>
</reference>
<dbReference type="PROSITE" id="PS51257">
    <property type="entry name" value="PROKAR_LIPOPROTEIN"/>
    <property type="match status" value="1"/>
</dbReference>
<dbReference type="InterPro" id="IPR050131">
    <property type="entry name" value="Peptidase_S8_subtilisin-like"/>
</dbReference>
<feature type="active site" description="Charge relay system" evidence="5">
    <location>
        <position position="200"/>
    </location>
</feature>
<keyword evidence="2 5" id="KW-0645">Protease</keyword>
<feature type="active site" description="Charge relay system" evidence="5">
    <location>
        <position position="373"/>
    </location>
</feature>
<evidence type="ECO:0000256" key="1">
    <source>
        <dbReference type="ARBA" id="ARBA00011073"/>
    </source>
</evidence>
<evidence type="ECO:0000256" key="5">
    <source>
        <dbReference type="PROSITE-ProRule" id="PRU01240"/>
    </source>
</evidence>
<dbReference type="PROSITE" id="PS51892">
    <property type="entry name" value="SUBTILASE"/>
    <property type="match status" value="1"/>
</dbReference>
<sequence length="429" mass="47990">MKTIYLFIIGILCTLLQACAVDDDAIITSAQTVQIDNNTKSSAIPLPVISKNQVIIRYKTYHTPSQKRALRDRFFVLDSTRCSCGDDDLELWTINKDSIDVEEAVDNIDAEADLEGDHQFFFKLDDNDALPLQETALIQDKLAPLHSNAVNIAVIDTGVAYDYFEDPFLYYNPDQVDCRSEISGWDFVNKSSNIRDDHGHGTLVTKLITSTLDAHSINHRILPVKAFDKAGNSSYWNLVCATNYVVNKRPAVDVVNMSFGWYGVAKQDIMQSLIYEARKTTVFVASAGNQGIDTDSRIPHFPSGYEVRNLLTVAGFQPTEAVYLDPVGNISKGIELSEISNYGSISIDMVAPFAYQISIPNKENDIVDAQGTSFSSAFVSARAAELFKNFTSPYRVRKYLLDTAYFSEEMKKNTREGKVILNEEKIEKE</sequence>
<proteinExistence type="inferred from homology"/>
<evidence type="ECO:0000256" key="2">
    <source>
        <dbReference type="ARBA" id="ARBA00022670"/>
    </source>
</evidence>
<name>A0A504J9T8_9FLAO</name>
<evidence type="ECO:0000256" key="3">
    <source>
        <dbReference type="ARBA" id="ARBA00022801"/>
    </source>
</evidence>
<dbReference type="SUPFAM" id="SSF52743">
    <property type="entry name" value="Subtilisin-like"/>
    <property type="match status" value="1"/>
</dbReference>
<organism evidence="8 9">
    <name type="scientific">Aquimarina algicola</name>
    <dbReference type="NCBI Taxonomy" id="2589995"/>
    <lineage>
        <taxon>Bacteria</taxon>
        <taxon>Pseudomonadati</taxon>
        <taxon>Bacteroidota</taxon>
        <taxon>Flavobacteriia</taxon>
        <taxon>Flavobacteriales</taxon>
        <taxon>Flavobacteriaceae</taxon>
        <taxon>Aquimarina</taxon>
    </lineage>
</organism>
<evidence type="ECO:0000256" key="6">
    <source>
        <dbReference type="SAM" id="SignalP"/>
    </source>
</evidence>
<dbReference type="InterPro" id="IPR023827">
    <property type="entry name" value="Peptidase_S8_Asp-AS"/>
</dbReference>
<dbReference type="EMBL" id="VFWZ01000002">
    <property type="protein sequence ID" value="TPN87696.1"/>
    <property type="molecule type" value="Genomic_DNA"/>
</dbReference>
<comment type="caution">
    <text evidence="8">The sequence shown here is derived from an EMBL/GenBank/DDBJ whole genome shotgun (WGS) entry which is preliminary data.</text>
</comment>
<evidence type="ECO:0000259" key="7">
    <source>
        <dbReference type="Pfam" id="PF00082"/>
    </source>
</evidence>
<keyword evidence="4 5" id="KW-0720">Serine protease</keyword>
<feature type="signal peptide" evidence="6">
    <location>
        <begin position="1"/>
        <end position="20"/>
    </location>
</feature>
<comment type="similarity">
    <text evidence="1 5">Belongs to the peptidase S8 family.</text>
</comment>
<evidence type="ECO:0000313" key="9">
    <source>
        <dbReference type="Proteomes" id="UP000315540"/>
    </source>
</evidence>
<dbReference type="Proteomes" id="UP000315540">
    <property type="component" value="Unassembled WGS sequence"/>
</dbReference>
<feature type="domain" description="Peptidase S8/S53" evidence="7">
    <location>
        <begin position="148"/>
        <end position="411"/>
    </location>
</feature>
<dbReference type="RefSeq" id="WP_140592336.1">
    <property type="nucleotide sequence ID" value="NZ_VFWZ01000002.1"/>
</dbReference>
<feature type="active site" description="Charge relay system" evidence="5">
    <location>
        <position position="156"/>
    </location>
</feature>
<dbReference type="Gene3D" id="3.40.50.200">
    <property type="entry name" value="Peptidase S8/S53 domain"/>
    <property type="match status" value="1"/>
</dbReference>
<keyword evidence="3 5" id="KW-0378">Hydrolase</keyword>
<dbReference type="AlphaFoldDB" id="A0A504J9T8"/>
<dbReference type="PROSITE" id="PS00136">
    <property type="entry name" value="SUBTILASE_ASP"/>
    <property type="match status" value="1"/>
</dbReference>
<protein>
    <recommendedName>
        <fullName evidence="7">Peptidase S8/S53 domain-containing protein</fullName>
    </recommendedName>
</protein>
<keyword evidence="6" id="KW-0732">Signal</keyword>
<dbReference type="GO" id="GO:0006508">
    <property type="term" value="P:proteolysis"/>
    <property type="evidence" value="ECO:0007669"/>
    <property type="project" value="UniProtKB-KW"/>
</dbReference>
<accession>A0A504J9T8</accession>
<dbReference type="OrthoDB" id="944909at2"/>
<dbReference type="InterPro" id="IPR036852">
    <property type="entry name" value="Peptidase_S8/S53_dom_sf"/>
</dbReference>
<gene>
    <name evidence="8" type="ORF">FHK87_08960</name>
</gene>
<dbReference type="PANTHER" id="PTHR43806:SF11">
    <property type="entry name" value="CEREVISIN-RELATED"/>
    <property type="match status" value="1"/>
</dbReference>
<evidence type="ECO:0000256" key="4">
    <source>
        <dbReference type="ARBA" id="ARBA00022825"/>
    </source>
</evidence>
<dbReference type="InterPro" id="IPR000209">
    <property type="entry name" value="Peptidase_S8/S53_dom"/>
</dbReference>
<dbReference type="GO" id="GO:0004252">
    <property type="term" value="F:serine-type endopeptidase activity"/>
    <property type="evidence" value="ECO:0007669"/>
    <property type="project" value="UniProtKB-UniRule"/>
</dbReference>
<dbReference type="Pfam" id="PF00082">
    <property type="entry name" value="Peptidase_S8"/>
    <property type="match status" value="1"/>
</dbReference>